<evidence type="ECO:0008006" key="4">
    <source>
        <dbReference type="Google" id="ProtNLM"/>
    </source>
</evidence>
<keyword evidence="3" id="KW-1185">Reference proteome</keyword>
<organism evidence="2 3">
    <name type="scientific">Pristionchus entomophagus</name>
    <dbReference type="NCBI Taxonomy" id="358040"/>
    <lineage>
        <taxon>Eukaryota</taxon>
        <taxon>Metazoa</taxon>
        <taxon>Ecdysozoa</taxon>
        <taxon>Nematoda</taxon>
        <taxon>Chromadorea</taxon>
        <taxon>Rhabditida</taxon>
        <taxon>Rhabditina</taxon>
        <taxon>Diplogasteromorpha</taxon>
        <taxon>Diplogasteroidea</taxon>
        <taxon>Neodiplogasteridae</taxon>
        <taxon>Pristionchus</taxon>
    </lineage>
</organism>
<sequence length="297" mass="33844">KFVYATLYARIYARIAVTINSVLTVAAFVLLFSGDVIVYWSSFSKRFQQEMLIKSGYADPLRLREVQGFFDGGNPGHALIEVESKRLNIEYGTTWSNWCWNDPVPSTGLPSLLRLIEFHAISQVLLRFTFLTSLSLRPIVTYLRSTAVLTRLSHADNKGELQSLVLRTPRPPSLLTSSILYSSPALQFLSILSGSLIMAWQQDLDFHNLMWVPYYAFALFYFLHILAYSVVELMEPRRMSVPTTDALCEYLCALIITLFSLLEWTDVWNLHVSVIENPEELAAINRSLGMVIDEEND</sequence>
<keyword evidence="1" id="KW-0812">Transmembrane</keyword>
<evidence type="ECO:0000313" key="3">
    <source>
        <dbReference type="Proteomes" id="UP001432027"/>
    </source>
</evidence>
<keyword evidence="1" id="KW-0472">Membrane</keyword>
<gene>
    <name evidence="2" type="ORF">PENTCL1PPCAC_15908</name>
</gene>
<evidence type="ECO:0000256" key="1">
    <source>
        <dbReference type="SAM" id="Phobius"/>
    </source>
</evidence>
<reference evidence="2" key="1">
    <citation type="submission" date="2023-10" db="EMBL/GenBank/DDBJ databases">
        <title>Genome assembly of Pristionchus species.</title>
        <authorList>
            <person name="Yoshida K."/>
            <person name="Sommer R.J."/>
        </authorList>
    </citation>
    <scope>NUCLEOTIDE SEQUENCE</scope>
    <source>
        <strain evidence="2">RS0144</strain>
    </source>
</reference>
<protein>
    <recommendedName>
        <fullName evidence="4">Bestrophin homolog</fullName>
    </recommendedName>
</protein>
<feature type="non-terminal residue" evidence="2">
    <location>
        <position position="297"/>
    </location>
</feature>
<dbReference type="Proteomes" id="UP001432027">
    <property type="component" value="Unassembled WGS sequence"/>
</dbReference>
<keyword evidence="1" id="KW-1133">Transmembrane helix</keyword>
<feature type="transmembrane region" description="Helical" evidence="1">
    <location>
        <begin position="179"/>
        <end position="200"/>
    </location>
</feature>
<name>A0AAV5THE1_9BILA</name>
<feature type="transmembrane region" description="Helical" evidence="1">
    <location>
        <begin position="212"/>
        <end position="231"/>
    </location>
</feature>
<dbReference type="EMBL" id="BTSX01000004">
    <property type="protein sequence ID" value="GMS93733.1"/>
    <property type="molecule type" value="Genomic_DNA"/>
</dbReference>
<feature type="non-terminal residue" evidence="2">
    <location>
        <position position="1"/>
    </location>
</feature>
<feature type="transmembrane region" description="Helical" evidence="1">
    <location>
        <begin position="12"/>
        <end position="40"/>
    </location>
</feature>
<comment type="caution">
    <text evidence="2">The sequence shown here is derived from an EMBL/GenBank/DDBJ whole genome shotgun (WGS) entry which is preliminary data.</text>
</comment>
<dbReference type="AlphaFoldDB" id="A0AAV5THE1"/>
<accession>A0AAV5THE1</accession>
<proteinExistence type="predicted"/>
<evidence type="ECO:0000313" key="2">
    <source>
        <dbReference type="EMBL" id="GMS93733.1"/>
    </source>
</evidence>